<dbReference type="GO" id="GO:0005684">
    <property type="term" value="C:U2-type spliceosomal complex"/>
    <property type="evidence" value="ECO:0007669"/>
    <property type="project" value="TreeGrafter"/>
</dbReference>
<dbReference type="FunCoup" id="A0A0H2RM61">
    <property type="interactions" value="330"/>
</dbReference>
<dbReference type="AlphaFoldDB" id="A0A0H2RM61"/>
<dbReference type="PANTHER" id="PTHR31551:SF1">
    <property type="entry name" value="COILED-COIL DOMAIN-CONTAINING PROTEIN 12"/>
    <property type="match status" value="1"/>
</dbReference>
<accession>A0A0H2RM61</accession>
<protein>
    <recommendedName>
        <fullName evidence="4">mRNA splicing factor</fullName>
    </recommendedName>
</protein>
<keyword evidence="3" id="KW-1185">Reference proteome</keyword>
<evidence type="ECO:0000313" key="3">
    <source>
        <dbReference type="Proteomes" id="UP000053477"/>
    </source>
</evidence>
<evidence type="ECO:0000256" key="1">
    <source>
        <dbReference type="SAM" id="MobiDB-lite"/>
    </source>
</evidence>
<organism evidence="2 3">
    <name type="scientific">Schizopora paradoxa</name>
    <dbReference type="NCBI Taxonomy" id="27342"/>
    <lineage>
        <taxon>Eukaryota</taxon>
        <taxon>Fungi</taxon>
        <taxon>Dikarya</taxon>
        <taxon>Basidiomycota</taxon>
        <taxon>Agaricomycotina</taxon>
        <taxon>Agaricomycetes</taxon>
        <taxon>Hymenochaetales</taxon>
        <taxon>Schizoporaceae</taxon>
        <taxon>Schizopora</taxon>
    </lineage>
</organism>
<feature type="region of interest" description="Disordered" evidence="1">
    <location>
        <begin position="15"/>
        <end position="41"/>
    </location>
</feature>
<name>A0A0H2RM61_9AGAM</name>
<dbReference type="EMBL" id="KQ086023">
    <property type="protein sequence ID" value="KLO10548.1"/>
    <property type="molecule type" value="Genomic_DNA"/>
</dbReference>
<dbReference type="Proteomes" id="UP000053477">
    <property type="component" value="Unassembled WGS sequence"/>
</dbReference>
<dbReference type="PANTHER" id="PTHR31551">
    <property type="entry name" value="PRE-MRNA-SPLICING FACTOR CWF18"/>
    <property type="match status" value="1"/>
</dbReference>
<dbReference type="OrthoDB" id="10261348at2759"/>
<dbReference type="Pfam" id="PF08315">
    <property type="entry name" value="cwf18"/>
    <property type="match status" value="1"/>
</dbReference>
<evidence type="ECO:0008006" key="4">
    <source>
        <dbReference type="Google" id="ProtNLM"/>
    </source>
</evidence>
<reference evidence="2 3" key="1">
    <citation type="submission" date="2015-04" db="EMBL/GenBank/DDBJ databases">
        <title>Complete genome sequence of Schizopora paradoxa KUC8140, a cosmopolitan wood degrader in East Asia.</title>
        <authorList>
            <consortium name="DOE Joint Genome Institute"/>
            <person name="Min B."/>
            <person name="Park H."/>
            <person name="Jang Y."/>
            <person name="Kim J.-J."/>
            <person name="Kim K.H."/>
            <person name="Pangilinan J."/>
            <person name="Lipzen A."/>
            <person name="Riley R."/>
            <person name="Grigoriev I.V."/>
            <person name="Spatafora J.W."/>
            <person name="Choi I.-G."/>
        </authorList>
    </citation>
    <scope>NUCLEOTIDE SEQUENCE [LARGE SCALE GENOMIC DNA]</scope>
    <source>
        <strain evidence="2 3">KUC8140</strain>
    </source>
</reference>
<dbReference type="InParanoid" id="A0A0H2RM61"/>
<dbReference type="STRING" id="27342.A0A0H2RM61"/>
<gene>
    <name evidence="2" type="ORF">SCHPADRAFT_916313</name>
</gene>
<evidence type="ECO:0000313" key="2">
    <source>
        <dbReference type="EMBL" id="KLO10548.1"/>
    </source>
</evidence>
<sequence>MSLAEESESRKARLAALRRKKLGQNADEDQPMEEVTLSRRNFDPATRTLRKRTFEDDQEMEDTVEKNVEGLAEQIIVEDEQRKAEDLDLLNIAPKRINWDLKREMERKAAKLERQTQEAIYKLIRQRLVAQKGETDDLVGAIKAQEVADAEDDSDDDS</sequence>
<dbReference type="InterPro" id="IPR013169">
    <property type="entry name" value="mRNA_splic_Cwf18-like"/>
</dbReference>
<dbReference type="GO" id="GO:0071014">
    <property type="term" value="C:post-mRNA release spliceosomal complex"/>
    <property type="evidence" value="ECO:0007669"/>
    <property type="project" value="TreeGrafter"/>
</dbReference>
<proteinExistence type="predicted"/>